<dbReference type="GO" id="GO:0016020">
    <property type="term" value="C:membrane"/>
    <property type="evidence" value="ECO:0007669"/>
    <property type="project" value="TreeGrafter"/>
</dbReference>
<dbReference type="PANTHER" id="PTHR10587">
    <property type="entry name" value="GLYCOSYL TRANSFERASE-RELATED"/>
    <property type="match status" value="1"/>
</dbReference>
<accession>A0A6F9EAA2</accession>
<dbReference type="CDD" id="cd10950">
    <property type="entry name" value="CE4_BsYlxY_like"/>
    <property type="match status" value="1"/>
</dbReference>
<dbReference type="InterPro" id="IPR002509">
    <property type="entry name" value="NODB_dom"/>
</dbReference>
<dbReference type="PANTHER" id="PTHR10587:SF80">
    <property type="entry name" value="CHITOOLIGOSACCHARIDE DEACETYLASE"/>
    <property type="match status" value="1"/>
</dbReference>
<protein>
    <recommendedName>
        <fullName evidence="1">NodB homology domain-containing protein</fullName>
    </recommendedName>
</protein>
<feature type="domain" description="NodB homology" evidence="1">
    <location>
        <begin position="160"/>
        <end position="336"/>
    </location>
</feature>
<sequence length="348" mass="38483">MYTIGIIGPTLKADVCRKKEGQVLKIGKGFIQKRFLPIIRMLVAFLVMTGASWWAVDPPILANVTSSHFASSTGWTREDVEREAAKLSKPPQNARIDRVWKAIPDLNGIEVDVEETWKRVQSGVRGAGGGIPWVIRQVPAEVSLKDLPPAPIYRGNGSKKQMALMVNVSWGEEHVPDLLRVLDRHQVKATFFLDGKWVAEHGDLASAIAKAGHEIGTHGWGHPDLRGKSVGQIKQNLERSRRVIEEASGIRPALFAPPAGWYDDRVVKQAWGMGMYTIMWTLDTVDWKRPPVHLMVRRIVGHAEPGALVLMHPTPGTPAALESIIQGLRGKGYDLVTVSNLLSPERPL</sequence>
<organism evidence="2 3">
    <name type="scientific">Kyrpidia spormannii</name>
    <dbReference type="NCBI Taxonomy" id="2055160"/>
    <lineage>
        <taxon>Bacteria</taxon>
        <taxon>Bacillati</taxon>
        <taxon>Bacillota</taxon>
        <taxon>Bacilli</taxon>
        <taxon>Bacillales</taxon>
        <taxon>Alicyclobacillaceae</taxon>
        <taxon>Kyrpidia</taxon>
    </lineage>
</organism>
<dbReference type="InterPro" id="IPR050248">
    <property type="entry name" value="Polysacc_deacetylase_ArnD"/>
</dbReference>
<dbReference type="GO" id="GO:0016810">
    <property type="term" value="F:hydrolase activity, acting on carbon-nitrogen (but not peptide) bonds"/>
    <property type="evidence" value="ECO:0007669"/>
    <property type="project" value="InterPro"/>
</dbReference>
<dbReference type="Proteomes" id="UP000502196">
    <property type="component" value="Chromosome"/>
</dbReference>
<dbReference type="GO" id="GO:0005975">
    <property type="term" value="P:carbohydrate metabolic process"/>
    <property type="evidence" value="ECO:0007669"/>
    <property type="project" value="InterPro"/>
</dbReference>
<evidence type="ECO:0000259" key="1">
    <source>
        <dbReference type="PROSITE" id="PS51677"/>
    </source>
</evidence>
<name>A0A6F9EAA2_9BACL</name>
<evidence type="ECO:0000313" key="2">
    <source>
        <dbReference type="EMBL" id="CAB3393334.1"/>
    </source>
</evidence>
<dbReference type="InterPro" id="IPR011330">
    <property type="entry name" value="Glyco_hydro/deAcase_b/a-brl"/>
</dbReference>
<evidence type="ECO:0000313" key="3">
    <source>
        <dbReference type="Proteomes" id="UP000502196"/>
    </source>
</evidence>
<dbReference type="Gene3D" id="3.20.20.370">
    <property type="entry name" value="Glycoside hydrolase/deacetylase"/>
    <property type="match status" value="1"/>
</dbReference>
<dbReference type="SUPFAM" id="SSF88713">
    <property type="entry name" value="Glycoside hydrolase/deacetylase"/>
    <property type="match status" value="1"/>
</dbReference>
<dbReference type="AlphaFoldDB" id="A0A6F9EAA2"/>
<proteinExistence type="predicted"/>
<dbReference type="EMBL" id="LR792683">
    <property type="protein sequence ID" value="CAB3393334.1"/>
    <property type="molecule type" value="Genomic_DNA"/>
</dbReference>
<dbReference type="Pfam" id="PF01522">
    <property type="entry name" value="Polysacc_deac_1"/>
    <property type="match status" value="1"/>
</dbReference>
<gene>
    <name evidence="2" type="ORF">COOX1_1857</name>
</gene>
<dbReference type="PROSITE" id="PS51677">
    <property type="entry name" value="NODB"/>
    <property type="match status" value="1"/>
</dbReference>
<reference evidence="2 3" key="1">
    <citation type="submission" date="2020-04" db="EMBL/GenBank/DDBJ databases">
        <authorList>
            <person name="Hogendoorn C."/>
        </authorList>
    </citation>
    <scope>NUCLEOTIDE SEQUENCE [LARGE SCALE GENOMIC DNA]</scope>
    <source>
        <strain evidence="2">COOX1</strain>
    </source>
</reference>